<evidence type="ECO:0000313" key="11">
    <source>
        <dbReference type="Proteomes" id="UP001597347"/>
    </source>
</evidence>
<accession>A0ABW4LAM3</accession>
<evidence type="ECO:0000256" key="3">
    <source>
        <dbReference type="ARBA" id="ARBA00010742"/>
    </source>
</evidence>
<proteinExistence type="inferred from homology"/>
<dbReference type="Gene3D" id="3.40.190.10">
    <property type="entry name" value="Periplasmic binding protein-like II"/>
    <property type="match status" value="2"/>
</dbReference>
<sequence length="348" mass="35260">MIRTRLAAVLLAAAVATGLSACSGGADAAPAAAPDATAPQLRLGYFANLTHAPAIVGVEDGAFQKALGSTALQTSVFNAGPAATEALLSGAVDATFIGPGPTTNAYVQSKAITVIAGTAANGAALVVKPGITTPAQLKGRRLSTPQLANTQDIALRYWLKQQGLATTPTGAGDVSIAPQSNGDTVNAFKQGQIDGAWVPEPYASQLVAAGGKVLVDEKTLWPGGRFVTTDLAVSTKYLEQYPGTVTDLLEGLIAAEGEVNGDPAAAQRTVNGAIGKITGTPLPEDLLKTAWSNVEFTVDPIAGSLKEGAEHAKDVGLLTGDVDLAGLYDLEPLNALLKQAGKPEVSAS</sequence>
<dbReference type="InterPro" id="IPR010067">
    <property type="entry name" value="ABC_SsuA_sub-bd"/>
</dbReference>
<keyword evidence="8" id="KW-0472">Membrane</keyword>
<dbReference type="PROSITE" id="PS51257">
    <property type="entry name" value="PROKAR_LIPOPROTEIN"/>
    <property type="match status" value="1"/>
</dbReference>
<feature type="chain" id="PRO_5045968921" evidence="9">
    <location>
        <begin position="29"/>
        <end position="348"/>
    </location>
</feature>
<dbReference type="SUPFAM" id="SSF53850">
    <property type="entry name" value="Periplasmic binding protein-like II"/>
    <property type="match status" value="1"/>
</dbReference>
<keyword evidence="4" id="KW-0813">Transport</keyword>
<name>A0ABW4LAM3_9MICO</name>
<dbReference type="PANTHER" id="PTHR30024">
    <property type="entry name" value="ALIPHATIC SULFONATES-BINDING PROTEIN-RELATED"/>
    <property type="match status" value="1"/>
</dbReference>
<dbReference type="EMBL" id="JBHUEA010000001">
    <property type="protein sequence ID" value="MFD1719994.1"/>
    <property type="molecule type" value="Genomic_DNA"/>
</dbReference>
<organism evidence="10 11">
    <name type="scientific">Amnibacterium endophyticum</name>
    <dbReference type="NCBI Taxonomy" id="2109337"/>
    <lineage>
        <taxon>Bacteria</taxon>
        <taxon>Bacillati</taxon>
        <taxon>Actinomycetota</taxon>
        <taxon>Actinomycetes</taxon>
        <taxon>Micrococcales</taxon>
        <taxon>Microbacteriaceae</taxon>
        <taxon>Amnibacterium</taxon>
    </lineage>
</organism>
<evidence type="ECO:0000256" key="1">
    <source>
        <dbReference type="ARBA" id="ARBA00004418"/>
    </source>
</evidence>
<comment type="caution">
    <text evidence="10">The sequence shown here is derived from an EMBL/GenBank/DDBJ whole genome shotgun (WGS) entry which is preliminary data.</text>
</comment>
<comment type="similarity">
    <text evidence="3">Belongs to the bacterial solute-binding protein SsuA/TauA family.</text>
</comment>
<dbReference type="InterPro" id="IPR044527">
    <property type="entry name" value="NrtA/CpmA_ABC-bd_dom"/>
</dbReference>
<evidence type="ECO:0000256" key="7">
    <source>
        <dbReference type="ARBA" id="ARBA00022729"/>
    </source>
</evidence>
<dbReference type="PANTHER" id="PTHR30024:SF47">
    <property type="entry name" value="TAURINE-BINDING PERIPLASMIC PROTEIN"/>
    <property type="match status" value="1"/>
</dbReference>
<dbReference type="Pfam" id="PF13379">
    <property type="entry name" value="NMT1_2"/>
    <property type="match status" value="1"/>
</dbReference>
<reference evidence="11" key="1">
    <citation type="journal article" date="2019" name="Int. J. Syst. Evol. Microbiol.">
        <title>The Global Catalogue of Microorganisms (GCM) 10K type strain sequencing project: providing services to taxonomists for standard genome sequencing and annotation.</title>
        <authorList>
            <consortium name="The Broad Institute Genomics Platform"/>
            <consortium name="The Broad Institute Genome Sequencing Center for Infectious Disease"/>
            <person name="Wu L."/>
            <person name="Ma J."/>
        </authorList>
    </citation>
    <scope>NUCLEOTIDE SEQUENCE [LARGE SCALE GENOMIC DNA]</scope>
    <source>
        <strain evidence="11">CGMCC 1.12471</strain>
    </source>
</reference>
<protein>
    <submittedName>
        <fullName evidence="10">ABC transporter substrate-binding protein</fullName>
    </submittedName>
</protein>
<gene>
    <name evidence="10" type="ORF">ACFSBI_00390</name>
</gene>
<evidence type="ECO:0000256" key="2">
    <source>
        <dbReference type="ARBA" id="ARBA00004533"/>
    </source>
</evidence>
<comment type="subcellular location">
    <subcellularLocation>
        <location evidence="2">Cell inner membrane</location>
    </subcellularLocation>
    <subcellularLocation>
        <location evidence="1">Periplasm</location>
    </subcellularLocation>
</comment>
<evidence type="ECO:0000256" key="9">
    <source>
        <dbReference type="SAM" id="SignalP"/>
    </source>
</evidence>
<dbReference type="Proteomes" id="UP001597347">
    <property type="component" value="Unassembled WGS sequence"/>
</dbReference>
<keyword evidence="6" id="KW-0997">Cell inner membrane</keyword>
<keyword evidence="7 9" id="KW-0732">Signal</keyword>
<evidence type="ECO:0000256" key="6">
    <source>
        <dbReference type="ARBA" id="ARBA00022519"/>
    </source>
</evidence>
<keyword evidence="5" id="KW-1003">Cell membrane</keyword>
<keyword evidence="11" id="KW-1185">Reference proteome</keyword>
<evidence type="ECO:0000256" key="5">
    <source>
        <dbReference type="ARBA" id="ARBA00022475"/>
    </source>
</evidence>
<evidence type="ECO:0000256" key="8">
    <source>
        <dbReference type="ARBA" id="ARBA00023136"/>
    </source>
</evidence>
<dbReference type="CDD" id="cd13553">
    <property type="entry name" value="PBP2_NrtA_CpmA_like"/>
    <property type="match status" value="1"/>
</dbReference>
<dbReference type="NCBIfam" id="TIGR01728">
    <property type="entry name" value="SsuA_fam"/>
    <property type="match status" value="1"/>
</dbReference>
<feature type="signal peptide" evidence="9">
    <location>
        <begin position="1"/>
        <end position="28"/>
    </location>
</feature>
<evidence type="ECO:0000256" key="4">
    <source>
        <dbReference type="ARBA" id="ARBA00022448"/>
    </source>
</evidence>
<evidence type="ECO:0000313" key="10">
    <source>
        <dbReference type="EMBL" id="MFD1719994.1"/>
    </source>
</evidence>
<dbReference type="RefSeq" id="WP_377931201.1">
    <property type="nucleotide sequence ID" value="NZ_JBHUEA010000001.1"/>
</dbReference>